<protein>
    <submittedName>
        <fullName evidence="1">Uncharacterized protein</fullName>
    </submittedName>
</protein>
<evidence type="ECO:0000313" key="1">
    <source>
        <dbReference type="EMBL" id="MBB5926192.1"/>
    </source>
</evidence>
<name>A0A7W9UPC7_9ACTN</name>
<reference evidence="1 2" key="1">
    <citation type="submission" date="2020-08" db="EMBL/GenBank/DDBJ databases">
        <title>Genomic Encyclopedia of Type Strains, Phase III (KMG-III): the genomes of soil and plant-associated and newly described type strains.</title>
        <authorList>
            <person name="Whitman W."/>
        </authorList>
    </citation>
    <scope>NUCLEOTIDE SEQUENCE [LARGE SCALE GENOMIC DNA]</scope>
    <source>
        <strain evidence="1 2">CECT 3313</strain>
    </source>
</reference>
<comment type="caution">
    <text evidence="1">The sequence shown here is derived from an EMBL/GenBank/DDBJ whole genome shotgun (WGS) entry which is preliminary data.</text>
</comment>
<dbReference type="Proteomes" id="UP000585836">
    <property type="component" value="Unassembled WGS sequence"/>
</dbReference>
<accession>A0A7W9UPC7</accession>
<proteinExistence type="predicted"/>
<gene>
    <name evidence="1" type="ORF">FHS34_001646</name>
</gene>
<keyword evidence="2" id="KW-1185">Reference proteome</keyword>
<sequence length="46" mass="4644">MRAVPVPVFAPAGLVAVLTGVPVAHVDPLSGGREWTHGAHGAIMCV</sequence>
<organism evidence="1 2">
    <name type="scientific">Streptomyces echinatus</name>
    <dbReference type="NCBI Taxonomy" id="67293"/>
    <lineage>
        <taxon>Bacteria</taxon>
        <taxon>Bacillati</taxon>
        <taxon>Actinomycetota</taxon>
        <taxon>Actinomycetes</taxon>
        <taxon>Kitasatosporales</taxon>
        <taxon>Streptomycetaceae</taxon>
        <taxon>Streptomyces</taxon>
    </lineage>
</organism>
<dbReference type="EMBL" id="JACHJK010000002">
    <property type="protein sequence ID" value="MBB5926192.1"/>
    <property type="molecule type" value="Genomic_DNA"/>
</dbReference>
<dbReference type="AlphaFoldDB" id="A0A7W9UPC7"/>
<evidence type="ECO:0000313" key="2">
    <source>
        <dbReference type="Proteomes" id="UP000585836"/>
    </source>
</evidence>